<accession>A0ABW1W0T9</accession>
<reference evidence="3" key="1">
    <citation type="journal article" date="2019" name="Int. J. Syst. Evol. Microbiol.">
        <title>The Global Catalogue of Microorganisms (GCM) 10K type strain sequencing project: providing services to taxonomists for standard genome sequencing and annotation.</title>
        <authorList>
            <consortium name="The Broad Institute Genomics Platform"/>
            <consortium name="The Broad Institute Genome Sequencing Center for Infectious Disease"/>
            <person name="Wu L."/>
            <person name="Ma J."/>
        </authorList>
    </citation>
    <scope>NUCLEOTIDE SEQUENCE [LARGE SCALE GENOMIC DNA]</scope>
    <source>
        <strain evidence="3">CGMCC 1.18518</strain>
    </source>
</reference>
<evidence type="ECO:0000313" key="2">
    <source>
        <dbReference type="EMBL" id="MFC6379656.1"/>
    </source>
</evidence>
<protein>
    <submittedName>
        <fullName evidence="2">DUF1454 family protein</fullName>
    </submittedName>
</protein>
<dbReference type="Proteomes" id="UP001596230">
    <property type="component" value="Unassembled WGS sequence"/>
</dbReference>
<name>A0ABW1W0T9_9GAMM</name>
<keyword evidence="1" id="KW-0732">Signal</keyword>
<feature type="signal peptide" evidence="1">
    <location>
        <begin position="1"/>
        <end position="32"/>
    </location>
</feature>
<sequence>MIKNILSKRLNNVPRGAYYFLFFWLFSGCAFAGNPPPVAPYVLPGAPVFSHTIAQFREKFNLANPQTPLPEYRTIDTGDDGNTVILAASRIDETLYSSTALEPGSGKIKTIQMTWVSPENSTDKLSREQATGYMAALIHFFSPQLSLQESRLKLDSLLKNGKEKGRYIDADGALRYVVSYPGDREMTLAIEPVRLILRGS</sequence>
<evidence type="ECO:0000256" key="1">
    <source>
        <dbReference type="SAM" id="SignalP"/>
    </source>
</evidence>
<organism evidence="2 3">
    <name type="scientific">Tatumella terrea</name>
    <dbReference type="NCBI Taxonomy" id="419007"/>
    <lineage>
        <taxon>Bacteria</taxon>
        <taxon>Pseudomonadati</taxon>
        <taxon>Pseudomonadota</taxon>
        <taxon>Gammaproteobacteria</taxon>
        <taxon>Enterobacterales</taxon>
        <taxon>Erwiniaceae</taxon>
        <taxon>Tatumella</taxon>
    </lineage>
</organism>
<dbReference type="Pfam" id="PF07305">
    <property type="entry name" value="DUF1454"/>
    <property type="match status" value="1"/>
</dbReference>
<proteinExistence type="predicted"/>
<comment type="caution">
    <text evidence="2">The sequence shown here is derived from an EMBL/GenBank/DDBJ whole genome shotgun (WGS) entry which is preliminary data.</text>
</comment>
<feature type="chain" id="PRO_5047147169" evidence="1">
    <location>
        <begin position="33"/>
        <end position="200"/>
    </location>
</feature>
<dbReference type="InterPro" id="IPR009918">
    <property type="entry name" value="DUF1454"/>
</dbReference>
<gene>
    <name evidence="2" type="ORF">ACFP9W_16515</name>
</gene>
<keyword evidence="3" id="KW-1185">Reference proteome</keyword>
<dbReference type="PROSITE" id="PS51257">
    <property type="entry name" value="PROKAR_LIPOPROTEIN"/>
    <property type="match status" value="1"/>
</dbReference>
<dbReference type="EMBL" id="JBHSUB010000023">
    <property type="protein sequence ID" value="MFC6379656.1"/>
    <property type="molecule type" value="Genomic_DNA"/>
</dbReference>
<dbReference type="RefSeq" id="WP_212714539.1">
    <property type="nucleotide sequence ID" value="NZ_JBHSUB010000023.1"/>
</dbReference>
<evidence type="ECO:0000313" key="3">
    <source>
        <dbReference type="Proteomes" id="UP001596230"/>
    </source>
</evidence>